<comment type="similarity">
    <text evidence="3">Belongs to the krueppel C2H2-type zinc-finger protein family.</text>
</comment>
<feature type="domain" description="C2H2-type" evidence="15">
    <location>
        <begin position="545"/>
        <end position="569"/>
    </location>
</feature>
<feature type="domain" description="C2H2-type" evidence="15">
    <location>
        <begin position="296"/>
        <end position="325"/>
    </location>
</feature>
<dbReference type="Pfam" id="PF00096">
    <property type="entry name" value="zf-C2H2"/>
    <property type="match status" value="4"/>
</dbReference>
<keyword evidence="9" id="KW-0832">Ubl conjugation</keyword>
<dbReference type="EMBL" id="VCAZ01000171">
    <property type="protein sequence ID" value="TTB85616.1"/>
    <property type="molecule type" value="Genomic_DNA"/>
</dbReference>
<keyword evidence="8" id="KW-0862">Zinc</keyword>
<dbReference type="InterPro" id="IPR013087">
    <property type="entry name" value="Znf_C2H2_type"/>
</dbReference>
<dbReference type="Proteomes" id="UP000319801">
    <property type="component" value="Unassembled WGS sequence"/>
</dbReference>
<keyword evidence="13" id="KW-0539">Nucleus</keyword>
<dbReference type="PANTHER" id="PTHR24376:SF235">
    <property type="entry name" value="C2H2-TYPE DOMAIN-CONTAINING PROTEIN"/>
    <property type="match status" value="1"/>
</dbReference>
<evidence type="ECO:0000256" key="13">
    <source>
        <dbReference type="ARBA" id="ARBA00023242"/>
    </source>
</evidence>
<feature type="domain" description="C2H2-type" evidence="15">
    <location>
        <begin position="419"/>
        <end position="447"/>
    </location>
</feature>
<keyword evidence="10" id="KW-0805">Transcription regulation</keyword>
<name>A0A556V9D2_BAGYA</name>
<dbReference type="FunFam" id="3.30.160.60:FF:000645">
    <property type="entry name" value="Zinc finger and BTB domain containing 40"/>
    <property type="match status" value="2"/>
</dbReference>
<dbReference type="SMART" id="SM00355">
    <property type="entry name" value="ZnF_C2H2"/>
    <property type="match status" value="10"/>
</dbReference>
<keyword evidence="7 14" id="KW-0863">Zinc-finger</keyword>
<evidence type="ECO:0000259" key="15">
    <source>
        <dbReference type="PROSITE" id="PS50157"/>
    </source>
</evidence>
<dbReference type="InterPro" id="IPR036236">
    <property type="entry name" value="Znf_C2H2_sf"/>
</dbReference>
<comment type="subcellular location">
    <subcellularLocation>
        <location evidence="2">Nucleus</location>
    </subcellularLocation>
</comment>
<gene>
    <name evidence="16" type="ORF">Baya_14564</name>
</gene>
<feature type="domain" description="C2H2-type" evidence="15">
    <location>
        <begin position="362"/>
        <end position="390"/>
    </location>
</feature>
<evidence type="ECO:0000256" key="14">
    <source>
        <dbReference type="PROSITE-ProRule" id="PRU00042"/>
    </source>
</evidence>
<evidence type="ECO:0000256" key="4">
    <source>
        <dbReference type="ARBA" id="ARBA00022499"/>
    </source>
</evidence>
<feature type="domain" description="C2H2-type" evidence="15">
    <location>
        <begin position="391"/>
        <end position="418"/>
    </location>
</feature>
<feature type="domain" description="C2H2-type" evidence="15">
    <location>
        <begin position="506"/>
        <end position="529"/>
    </location>
</feature>
<feature type="domain" description="C2H2-type" evidence="15">
    <location>
        <begin position="326"/>
        <end position="354"/>
    </location>
</feature>
<keyword evidence="11" id="KW-0238">DNA-binding</keyword>
<evidence type="ECO:0000256" key="3">
    <source>
        <dbReference type="ARBA" id="ARBA00006991"/>
    </source>
</evidence>
<dbReference type="SUPFAM" id="SSF57667">
    <property type="entry name" value="beta-beta-alpha zinc fingers"/>
    <property type="match status" value="4"/>
</dbReference>
<accession>A0A556V9D2</accession>
<sequence>MLLRGFEGDPDIDVVFQRLLDQVKDGCELTVQAVVLLLNQIKSLKADLGSVEVQEKEQTETDHKSKRTDDRIGVSLLRTYRNRLCALNLEAQLIRRSLEEGPSIPSDQREVLLKEVDGNMEKLLGAAVNGGLVHPLTVWRLLFWAATHSPELHPIMQEIRAKPDAQELMHMVGRVDALFKHKKLILETLNKIPEPDSDSGNDITVFLHSCHTADGGTESMQQVLERVLGRELQHVRPLCHLLSASHASFPQLSVLIQELGRVMAHNEEIAASEEEEKEKKKEDRTHRRRKGVVVSYSCQWCNKTFDFKCRLLKHKKQCMFSPDRVQRCTECSATFPSITALQQHRAEVHDGPPVKKKKVEPVTCELCGKTFKHPSGLLYHKRTEHLEERPYECEECGVKFAANSSLKNHMRLHTGEKPYHCKHCDMSFAVAAALSYHTKKKHAEDIADPHDCQKCRVSLGSLEKLREHILEVHPKEMHQCPECNKILNTAAQLDKHMSVHDGSKPYSCQSCHKSYQTLSGLWYHNRTTHPDVMTTEGSRSNSHLIHCKICDKSFCNRSSLFKHNITKHSETLVWKCVYCPLALSSEQELQKHVSSDHLSQQGSVIACTVEFQQHFLTDHVQLVQEGEFRDQDPPSQMVIQTEEASNEETAQIVGLDQTRLAGSQQVFVALGDSGETASDSGIVAVNMEDLLTGRVRLICEESQ</sequence>
<dbReference type="AlphaFoldDB" id="A0A556V9D2"/>
<evidence type="ECO:0000256" key="7">
    <source>
        <dbReference type="ARBA" id="ARBA00022771"/>
    </source>
</evidence>
<evidence type="ECO:0000256" key="9">
    <source>
        <dbReference type="ARBA" id="ARBA00022843"/>
    </source>
</evidence>
<evidence type="ECO:0000256" key="8">
    <source>
        <dbReference type="ARBA" id="ARBA00022833"/>
    </source>
</evidence>
<evidence type="ECO:0000256" key="12">
    <source>
        <dbReference type="ARBA" id="ARBA00023163"/>
    </source>
</evidence>
<reference evidence="16 17" key="1">
    <citation type="journal article" date="2019" name="Genome Biol. Evol.">
        <title>Whole-Genome Sequencing of the Giant Devil Catfish, Bagarius yarrelli.</title>
        <authorList>
            <person name="Jiang W."/>
            <person name="Lv Y."/>
            <person name="Cheng L."/>
            <person name="Yang K."/>
            <person name="Chao B."/>
            <person name="Wang X."/>
            <person name="Li Y."/>
            <person name="Pan X."/>
            <person name="You X."/>
            <person name="Zhang Y."/>
            <person name="Yang J."/>
            <person name="Li J."/>
            <person name="Zhang X."/>
            <person name="Liu S."/>
            <person name="Sun C."/>
            <person name="Yang J."/>
            <person name="Shi Q."/>
        </authorList>
    </citation>
    <scope>NUCLEOTIDE SEQUENCE [LARGE SCALE GENOMIC DNA]</scope>
    <source>
        <strain evidence="16">JWS20170419001</strain>
        <tissue evidence="16">Muscle</tissue>
    </source>
</reference>
<dbReference type="GO" id="GO:0008270">
    <property type="term" value="F:zinc ion binding"/>
    <property type="evidence" value="ECO:0007669"/>
    <property type="project" value="UniProtKB-KW"/>
</dbReference>
<evidence type="ECO:0000256" key="2">
    <source>
        <dbReference type="ARBA" id="ARBA00004123"/>
    </source>
</evidence>
<dbReference type="Gene3D" id="3.30.160.60">
    <property type="entry name" value="Classic Zinc Finger"/>
    <property type="match status" value="7"/>
</dbReference>
<dbReference type="PROSITE" id="PS00028">
    <property type="entry name" value="ZINC_FINGER_C2H2_1"/>
    <property type="match status" value="9"/>
</dbReference>
<dbReference type="PROSITE" id="PS50157">
    <property type="entry name" value="ZINC_FINGER_C2H2_2"/>
    <property type="match status" value="8"/>
</dbReference>
<dbReference type="FunFam" id="3.30.160.60:FF:000917">
    <property type="entry name" value="Zinc finger and BTB domain containing 40"/>
    <property type="match status" value="1"/>
</dbReference>
<keyword evidence="17" id="KW-1185">Reference proteome</keyword>
<dbReference type="GO" id="GO:0003677">
    <property type="term" value="F:DNA binding"/>
    <property type="evidence" value="ECO:0007669"/>
    <property type="project" value="UniProtKB-KW"/>
</dbReference>
<evidence type="ECO:0000256" key="1">
    <source>
        <dbReference type="ARBA" id="ARBA00003767"/>
    </source>
</evidence>
<keyword evidence="4" id="KW-1017">Isopeptide bond</keyword>
<evidence type="ECO:0000313" key="17">
    <source>
        <dbReference type="Proteomes" id="UP000319801"/>
    </source>
</evidence>
<evidence type="ECO:0000256" key="11">
    <source>
        <dbReference type="ARBA" id="ARBA00023125"/>
    </source>
</evidence>
<dbReference type="Pfam" id="PF13912">
    <property type="entry name" value="zf-C2H2_6"/>
    <property type="match status" value="2"/>
</dbReference>
<evidence type="ECO:0000313" key="16">
    <source>
        <dbReference type="EMBL" id="TTB85616.1"/>
    </source>
</evidence>
<evidence type="ECO:0000256" key="5">
    <source>
        <dbReference type="ARBA" id="ARBA00022723"/>
    </source>
</evidence>
<evidence type="ECO:0000256" key="6">
    <source>
        <dbReference type="ARBA" id="ARBA00022737"/>
    </source>
</evidence>
<dbReference type="PANTHER" id="PTHR24376">
    <property type="entry name" value="ZINC FINGER PROTEIN"/>
    <property type="match status" value="1"/>
</dbReference>
<organism evidence="16 17">
    <name type="scientific">Bagarius yarrelli</name>
    <name type="common">Goonch</name>
    <name type="synonym">Bagrus yarrelli</name>
    <dbReference type="NCBI Taxonomy" id="175774"/>
    <lineage>
        <taxon>Eukaryota</taxon>
        <taxon>Metazoa</taxon>
        <taxon>Chordata</taxon>
        <taxon>Craniata</taxon>
        <taxon>Vertebrata</taxon>
        <taxon>Euteleostomi</taxon>
        <taxon>Actinopterygii</taxon>
        <taxon>Neopterygii</taxon>
        <taxon>Teleostei</taxon>
        <taxon>Ostariophysi</taxon>
        <taxon>Siluriformes</taxon>
        <taxon>Sisoridae</taxon>
        <taxon>Sisorinae</taxon>
        <taxon>Bagarius</taxon>
    </lineage>
</organism>
<dbReference type="GO" id="GO:0005634">
    <property type="term" value="C:nucleus"/>
    <property type="evidence" value="ECO:0007669"/>
    <property type="project" value="UniProtKB-SubCell"/>
</dbReference>
<keyword evidence="12" id="KW-0804">Transcription</keyword>
<comment type="caution">
    <text evidence="16">The sequence shown here is derived from an EMBL/GenBank/DDBJ whole genome shotgun (WGS) entry which is preliminary data.</text>
</comment>
<proteinExistence type="inferred from homology"/>
<comment type="function">
    <text evidence="1">May be involved in transcriptional regulation.</text>
</comment>
<dbReference type="OrthoDB" id="9931612at2759"/>
<keyword evidence="5" id="KW-0479">Metal-binding</keyword>
<keyword evidence="6" id="KW-0677">Repeat</keyword>
<feature type="domain" description="C2H2-type" evidence="15">
    <location>
        <begin position="478"/>
        <end position="505"/>
    </location>
</feature>
<protein>
    <submittedName>
        <fullName evidence="16">Zinc finger and BTB domain-containing protein 40</fullName>
    </submittedName>
</protein>
<evidence type="ECO:0000256" key="10">
    <source>
        <dbReference type="ARBA" id="ARBA00023015"/>
    </source>
</evidence>
<dbReference type="FunFam" id="3.30.160.60:FF:001792">
    <property type="entry name" value="Zinc finger and BTB domain-containing 40"/>
    <property type="match status" value="1"/>
</dbReference>